<dbReference type="Gene3D" id="3.40.50.1000">
    <property type="entry name" value="HAD superfamily/HAD-like"/>
    <property type="match status" value="1"/>
</dbReference>
<keyword evidence="2" id="KW-1185">Reference proteome</keyword>
<name>A0A1T5KBI2_9BACT</name>
<dbReference type="EMBL" id="FUZU01000001">
    <property type="protein sequence ID" value="SKC60815.1"/>
    <property type="molecule type" value="Genomic_DNA"/>
</dbReference>
<dbReference type="InterPro" id="IPR023214">
    <property type="entry name" value="HAD_sf"/>
</dbReference>
<dbReference type="AlphaFoldDB" id="A0A1T5KBI2"/>
<reference evidence="1 2" key="1">
    <citation type="submission" date="2017-02" db="EMBL/GenBank/DDBJ databases">
        <authorList>
            <person name="Peterson S.W."/>
        </authorList>
    </citation>
    <scope>NUCLEOTIDE SEQUENCE [LARGE SCALE GENOMIC DNA]</scope>
    <source>
        <strain evidence="1 2">DSM 25262</strain>
    </source>
</reference>
<dbReference type="SUPFAM" id="SSF56784">
    <property type="entry name" value="HAD-like"/>
    <property type="match status" value="1"/>
</dbReference>
<gene>
    <name evidence="1" type="ORF">SAMN05660236_1994</name>
</gene>
<evidence type="ECO:0000313" key="1">
    <source>
        <dbReference type="EMBL" id="SKC60815.1"/>
    </source>
</evidence>
<evidence type="ECO:0000313" key="2">
    <source>
        <dbReference type="Proteomes" id="UP000190961"/>
    </source>
</evidence>
<dbReference type="Proteomes" id="UP000190961">
    <property type="component" value="Unassembled WGS sequence"/>
</dbReference>
<proteinExistence type="predicted"/>
<accession>A0A1T5KBI2</accession>
<sequence length="144" mass="17053">MITRAIENCFRNVREKNWDKTYWAFDIHGTILKPNYQANAISTEFYPLAKEVMQMLSKRTDIVRILYTCSYPHEIEQYIEYFAKHGIHFDHINKNPEVACGAYGYYEDKFYFNVLLDDKAGFDGETDWTAIKNLLHKNEAVHEV</sequence>
<protein>
    <submittedName>
        <fullName evidence="1">Uncharacterized protein</fullName>
    </submittedName>
</protein>
<dbReference type="STRING" id="688867.SAMN05660236_1994"/>
<dbReference type="InterPro" id="IPR036412">
    <property type="entry name" value="HAD-like_sf"/>
</dbReference>
<dbReference type="RefSeq" id="WP_079686494.1">
    <property type="nucleotide sequence ID" value="NZ_FUZU01000001.1"/>
</dbReference>
<organism evidence="1 2">
    <name type="scientific">Ohtaekwangia koreensis</name>
    <dbReference type="NCBI Taxonomy" id="688867"/>
    <lineage>
        <taxon>Bacteria</taxon>
        <taxon>Pseudomonadati</taxon>
        <taxon>Bacteroidota</taxon>
        <taxon>Cytophagia</taxon>
        <taxon>Cytophagales</taxon>
        <taxon>Fulvivirgaceae</taxon>
        <taxon>Ohtaekwangia</taxon>
    </lineage>
</organism>
<dbReference type="OrthoDB" id="980503at2"/>